<accession>A0ABV7Q0I4</accession>
<dbReference type="RefSeq" id="WP_387975541.1">
    <property type="nucleotide sequence ID" value="NZ_JBHRWO010000010.1"/>
</dbReference>
<organism evidence="1 2">
    <name type="scientific">Glycomyces rhizosphaerae</name>
    <dbReference type="NCBI Taxonomy" id="2054422"/>
    <lineage>
        <taxon>Bacteria</taxon>
        <taxon>Bacillati</taxon>
        <taxon>Actinomycetota</taxon>
        <taxon>Actinomycetes</taxon>
        <taxon>Glycomycetales</taxon>
        <taxon>Glycomycetaceae</taxon>
        <taxon>Glycomyces</taxon>
    </lineage>
</organism>
<dbReference type="EMBL" id="JBHRWO010000010">
    <property type="protein sequence ID" value="MFC3493342.1"/>
    <property type="molecule type" value="Genomic_DNA"/>
</dbReference>
<comment type="caution">
    <text evidence="1">The sequence shown here is derived from an EMBL/GenBank/DDBJ whole genome shotgun (WGS) entry which is preliminary data.</text>
</comment>
<proteinExistence type="predicted"/>
<keyword evidence="2" id="KW-1185">Reference proteome</keyword>
<name>A0ABV7Q0I4_9ACTN</name>
<dbReference type="Proteomes" id="UP001595712">
    <property type="component" value="Unassembled WGS sequence"/>
</dbReference>
<reference evidence="2" key="1">
    <citation type="journal article" date="2019" name="Int. J. Syst. Evol. Microbiol.">
        <title>The Global Catalogue of Microorganisms (GCM) 10K type strain sequencing project: providing services to taxonomists for standard genome sequencing and annotation.</title>
        <authorList>
            <consortium name="The Broad Institute Genomics Platform"/>
            <consortium name="The Broad Institute Genome Sequencing Center for Infectious Disease"/>
            <person name="Wu L."/>
            <person name="Ma J."/>
        </authorList>
    </citation>
    <scope>NUCLEOTIDE SEQUENCE [LARGE SCALE GENOMIC DNA]</scope>
    <source>
        <strain evidence="2">CGMCC 4.7396</strain>
    </source>
</reference>
<evidence type="ECO:0000313" key="2">
    <source>
        <dbReference type="Proteomes" id="UP001595712"/>
    </source>
</evidence>
<gene>
    <name evidence="1" type="ORF">ACFO8M_12690</name>
</gene>
<evidence type="ECO:0000313" key="1">
    <source>
        <dbReference type="EMBL" id="MFC3493342.1"/>
    </source>
</evidence>
<sequence>MQISDLPARLAAKGYGSAHYSIGVPLRNSINILQDGDAWVVSPKFEGHMTPVGRFADEHQACKYVLHLLFEEETRASPDGAKGNAFLQEYFARDRNPGEGRIWPRPPR</sequence>
<protein>
    <submittedName>
        <fullName evidence="1">Uncharacterized protein</fullName>
    </submittedName>
</protein>